<keyword evidence="8" id="KW-0448">Lipopolysaccharide biosynthesis</keyword>
<comment type="subcellular location">
    <subcellularLocation>
        <location evidence="8">Cell membrane</location>
    </subcellularLocation>
</comment>
<evidence type="ECO:0000256" key="1">
    <source>
        <dbReference type="ARBA" id="ARBA00004713"/>
    </source>
</evidence>
<dbReference type="EMBL" id="QPJS01000001">
    <property type="protein sequence ID" value="RCX05130.1"/>
    <property type="molecule type" value="Genomic_DNA"/>
</dbReference>
<reference evidence="10 11" key="1">
    <citation type="submission" date="2018-07" db="EMBL/GenBank/DDBJ databases">
        <title>Genomic Encyclopedia of Type Strains, Phase IV (KMG-IV): sequencing the most valuable type-strain genomes for metagenomic binning, comparative biology and taxonomic classification.</title>
        <authorList>
            <person name="Goeker M."/>
        </authorList>
    </citation>
    <scope>NUCLEOTIDE SEQUENCE [LARGE SCALE GENOMIC DNA]</scope>
    <source>
        <strain evidence="10 11">DSM 21410</strain>
    </source>
</reference>
<keyword evidence="4 8" id="KW-0808">Transferase</keyword>
<comment type="function">
    <text evidence="8">Involved in lipopolysaccharide (LPS) biosynthesis. Catalyzes the transfer of 3-deoxy-D-manno-octulosonate (Kdo) residue(s) from CMP-Kdo to lipid IV(A), the tetraacyldisaccharide-1,4'-bisphosphate precursor of lipid A.</text>
</comment>
<name>A0A369A701_9FLAO</name>
<dbReference type="RefSeq" id="WP_114365657.1">
    <property type="nucleotide sequence ID" value="NZ_BHZF01000001.1"/>
</dbReference>
<comment type="caution">
    <text evidence="10">The sequence shown here is derived from an EMBL/GenBank/DDBJ whole genome shotgun (WGS) entry which is preliminary data.</text>
</comment>
<comment type="similarity">
    <text evidence="8">Belongs to the glycosyltransferase group 1 family.</text>
</comment>
<dbReference type="Gene3D" id="3.40.50.11720">
    <property type="entry name" value="3-Deoxy-D-manno-octulosonic-acid transferase, N-terminal domain"/>
    <property type="match status" value="1"/>
</dbReference>
<evidence type="ECO:0000256" key="3">
    <source>
        <dbReference type="ARBA" id="ARBA00019077"/>
    </source>
</evidence>
<dbReference type="GO" id="GO:0009245">
    <property type="term" value="P:lipid A biosynthetic process"/>
    <property type="evidence" value="ECO:0007669"/>
    <property type="project" value="TreeGrafter"/>
</dbReference>
<keyword evidence="11" id="KW-1185">Reference proteome</keyword>
<keyword evidence="8" id="KW-1003">Cell membrane</keyword>
<dbReference type="GO" id="GO:0043842">
    <property type="term" value="F:Kdo transferase activity"/>
    <property type="evidence" value="ECO:0007669"/>
    <property type="project" value="UniProtKB-EC"/>
</dbReference>
<dbReference type="GO" id="GO:0005886">
    <property type="term" value="C:plasma membrane"/>
    <property type="evidence" value="ECO:0007669"/>
    <property type="project" value="UniProtKB-SubCell"/>
</dbReference>
<dbReference type="InterPro" id="IPR039901">
    <property type="entry name" value="Kdotransferase"/>
</dbReference>
<evidence type="ECO:0000256" key="7">
    <source>
        <dbReference type="PIRSR" id="PIRSR639901-1"/>
    </source>
</evidence>
<accession>A0A369A701</accession>
<dbReference type="Proteomes" id="UP000253517">
    <property type="component" value="Unassembled WGS sequence"/>
</dbReference>
<comment type="catalytic activity">
    <reaction evidence="6 8">
        <text>lipid IVA (E. coli) + CMP-3-deoxy-beta-D-manno-octulosonate = alpha-Kdo-(2-&gt;6)-lipid IVA (E. coli) + CMP + H(+)</text>
        <dbReference type="Rhea" id="RHEA:28066"/>
        <dbReference type="ChEBI" id="CHEBI:15378"/>
        <dbReference type="ChEBI" id="CHEBI:58603"/>
        <dbReference type="ChEBI" id="CHEBI:60364"/>
        <dbReference type="ChEBI" id="CHEBI:60377"/>
        <dbReference type="ChEBI" id="CHEBI:85987"/>
        <dbReference type="EC" id="2.4.99.12"/>
    </reaction>
</comment>
<organism evidence="10 11">
    <name type="scientific">Schleiferia thermophila</name>
    <dbReference type="NCBI Taxonomy" id="884107"/>
    <lineage>
        <taxon>Bacteria</taxon>
        <taxon>Pseudomonadati</taxon>
        <taxon>Bacteroidota</taxon>
        <taxon>Flavobacteriia</taxon>
        <taxon>Flavobacteriales</taxon>
        <taxon>Schleiferiaceae</taxon>
        <taxon>Schleiferia</taxon>
    </lineage>
</organism>
<evidence type="ECO:0000313" key="11">
    <source>
        <dbReference type="Proteomes" id="UP000253517"/>
    </source>
</evidence>
<evidence type="ECO:0000256" key="4">
    <source>
        <dbReference type="ARBA" id="ARBA00022679"/>
    </source>
</evidence>
<dbReference type="InterPro" id="IPR007507">
    <property type="entry name" value="Glycos_transf_N"/>
</dbReference>
<dbReference type="GO" id="GO:0009244">
    <property type="term" value="P:lipopolysaccharide core region biosynthetic process"/>
    <property type="evidence" value="ECO:0007669"/>
    <property type="project" value="UniProtKB-UniRule"/>
</dbReference>
<dbReference type="PANTHER" id="PTHR42755:SF1">
    <property type="entry name" value="3-DEOXY-D-MANNO-OCTULOSONIC ACID TRANSFERASE, MITOCHONDRIAL-RELATED"/>
    <property type="match status" value="1"/>
</dbReference>
<dbReference type="UniPathway" id="UPA00958"/>
<dbReference type="Pfam" id="PF04413">
    <property type="entry name" value="Glycos_transf_N"/>
    <property type="match status" value="1"/>
</dbReference>
<feature type="active site" description="Proton acceptor" evidence="7">
    <location>
        <position position="61"/>
    </location>
</feature>
<dbReference type="EC" id="2.4.99.12" evidence="2 8"/>
<feature type="domain" description="3-deoxy-D-manno-octulosonic-acid transferase N-terminal" evidence="9">
    <location>
        <begin position="37"/>
        <end position="208"/>
    </location>
</feature>
<proteinExistence type="inferred from homology"/>
<dbReference type="Gene3D" id="3.40.50.2000">
    <property type="entry name" value="Glycogen Phosphorylase B"/>
    <property type="match status" value="1"/>
</dbReference>
<dbReference type="SUPFAM" id="SSF53756">
    <property type="entry name" value="UDP-Glycosyltransferase/glycogen phosphorylase"/>
    <property type="match status" value="1"/>
</dbReference>
<sequence length="418" mass="48144">MIYRLLYEIAIRIYGSLILLASISSEKAKNWVSGRRNWSHRLRTLRPRGELLWIHASSLGEFEMAKPILAALKQSGSRLKVVVSFFSPSGLKHFESDGLTDASFYLPLDTAANAKKLIEILNPTAVLYIKYEFWPNILQAVIDRKIPLFFAGVVFRRDQWFWTFPFNPVKPILHQCTKIMVQNHQSYQIAAINGLAYNTVLTGDMRFDRAWDIRSTPYENEFIKKFTHDRFTIIAGSSWQADEEKYFPLIEKYKQWRWIIAPHDISMENIKRIVKNLPCAPVLFTEMKNDVSDSNVLLVNTIGHLAKLYRFGKVALIGGGFGSGLHNTLEALAYGIPVCFGPKHKKFWEASELLENGLAYCYRTTENLENYLLRLQSPIDAQILSEKIIKWFYQYRNAGSKVAEILLQYLNRTTTQGA</sequence>
<evidence type="ECO:0000256" key="5">
    <source>
        <dbReference type="ARBA" id="ARBA00031445"/>
    </source>
</evidence>
<dbReference type="AlphaFoldDB" id="A0A369A701"/>
<dbReference type="PANTHER" id="PTHR42755">
    <property type="entry name" value="3-DEOXY-MANNO-OCTULOSONATE CYTIDYLYLTRANSFERASE"/>
    <property type="match status" value="1"/>
</dbReference>
<evidence type="ECO:0000259" key="9">
    <source>
        <dbReference type="Pfam" id="PF04413"/>
    </source>
</evidence>
<protein>
    <recommendedName>
        <fullName evidence="3 8">3-deoxy-D-manno-octulosonic acid transferase</fullName>
        <shortName evidence="8">Kdo transferase</shortName>
        <ecNumber evidence="2 8">2.4.99.12</ecNumber>
    </recommendedName>
    <alternativeName>
        <fullName evidence="5 8">Lipid IV(A) 3-deoxy-D-manno-octulosonic acid transferase</fullName>
    </alternativeName>
</protein>
<keyword evidence="8" id="KW-0472">Membrane</keyword>
<evidence type="ECO:0000256" key="8">
    <source>
        <dbReference type="RuleBase" id="RU365103"/>
    </source>
</evidence>
<evidence type="ECO:0000256" key="2">
    <source>
        <dbReference type="ARBA" id="ARBA00012621"/>
    </source>
</evidence>
<evidence type="ECO:0000256" key="6">
    <source>
        <dbReference type="ARBA" id="ARBA00049183"/>
    </source>
</evidence>
<evidence type="ECO:0000313" key="10">
    <source>
        <dbReference type="EMBL" id="RCX05130.1"/>
    </source>
</evidence>
<dbReference type="InterPro" id="IPR038107">
    <property type="entry name" value="Glycos_transf_N_sf"/>
</dbReference>
<comment type="pathway">
    <text evidence="1 8">Bacterial outer membrane biogenesis; LPS core biosynthesis.</text>
</comment>
<gene>
    <name evidence="10" type="ORF">DES35_101410</name>
</gene>